<keyword evidence="1" id="KW-0808">Transferase</keyword>
<dbReference type="Gene3D" id="3.40.630.30">
    <property type="match status" value="1"/>
</dbReference>
<dbReference type="SUPFAM" id="SSF55729">
    <property type="entry name" value="Acyl-CoA N-acyltransferases (Nat)"/>
    <property type="match status" value="1"/>
</dbReference>
<keyword evidence="5" id="KW-1185">Reference proteome</keyword>
<dbReference type="InterPro" id="IPR000182">
    <property type="entry name" value="GNAT_dom"/>
</dbReference>
<dbReference type="InterPro" id="IPR016181">
    <property type="entry name" value="Acyl_CoA_acyltransferase"/>
</dbReference>
<evidence type="ECO:0000313" key="5">
    <source>
        <dbReference type="Proteomes" id="UP000597656"/>
    </source>
</evidence>
<sequence length="136" mass="14413">MKIRRAASPDDVFAAAHLFDAPPRPDATARFLAQDHSHLLIAYVADQPAGFVSGVETTHPDKGTEMFLYELGVDDAFLRRGIGTALVEALKALAVERGCYAMWTGTAAGDAAAQATYKRAGGSVDDGAFVGWDLEA</sequence>
<dbReference type="EMBL" id="BMNC01000006">
    <property type="protein sequence ID" value="GGN04618.1"/>
    <property type="molecule type" value="Genomic_DNA"/>
</dbReference>
<dbReference type="InterPro" id="IPR050832">
    <property type="entry name" value="Bact_Acetyltransf"/>
</dbReference>
<accession>A0ABQ2I9N9</accession>
<dbReference type="Pfam" id="PF00583">
    <property type="entry name" value="Acetyltransf_1"/>
    <property type="match status" value="1"/>
</dbReference>
<evidence type="ECO:0000256" key="2">
    <source>
        <dbReference type="ARBA" id="ARBA00023315"/>
    </source>
</evidence>
<dbReference type="RefSeq" id="WP_189157185.1">
    <property type="nucleotide sequence ID" value="NZ_BMNC01000006.1"/>
</dbReference>
<keyword evidence="2" id="KW-0012">Acyltransferase</keyword>
<dbReference type="Proteomes" id="UP000597656">
    <property type="component" value="Unassembled WGS sequence"/>
</dbReference>
<evidence type="ECO:0000313" key="4">
    <source>
        <dbReference type="EMBL" id="GGN04618.1"/>
    </source>
</evidence>
<proteinExistence type="predicted"/>
<dbReference type="PROSITE" id="PS51186">
    <property type="entry name" value="GNAT"/>
    <property type="match status" value="1"/>
</dbReference>
<name>A0ABQ2I9N9_9PSEU</name>
<reference evidence="5" key="1">
    <citation type="journal article" date="2019" name="Int. J. Syst. Evol. Microbiol.">
        <title>The Global Catalogue of Microorganisms (GCM) 10K type strain sequencing project: providing services to taxonomists for standard genome sequencing and annotation.</title>
        <authorList>
            <consortium name="The Broad Institute Genomics Platform"/>
            <consortium name="The Broad Institute Genome Sequencing Center for Infectious Disease"/>
            <person name="Wu L."/>
            <person name="Ma J."/>
        </authorList>
    </citation>
    <scope>NUCLEOTIDE SEQUENCE [LARGE SCALE GENOMIC DNA]</scope>
    <source>
        <strain evidence="5">CGMCC 4.7319</strain>
    </source>
</reference>
<dbReference type="CDD" id="cd04301">
    <property type="entry name" value="NAT_SF"/>
    <property type="match status" value="1"/>
</dbReference>
<feature type="domain" description="N-acetyltransferase" evidence="3">
    <location>
        <begin position="1"/>
        <end position="136"/>
    </location>
</feature>
<gene>
    <name evidence="4" type="ORF">GCM10011609_49920</name>
</gene>
<evidence type="ECO:0000259" key="3">
    <source>
        <dbReference type="PROSITE" id="PS51186"/>
    </source>
</evidence>
<organism evidence="4 5">
    <name type="scientific">Lentzea pudingi</name>
    <dbReference type="NCBI Taxonomy" id="1789439"/>
    <lineage>
        <taxon>Bacteria</taxon>
        <taxon>Bacillati</taxon>
        <taxon>Actinomycetota</taxon>
        <taxon>Actinomycetes</taxon>
        <taxon>Pseudonocardiales</taxon>
        <taxon>Pseudonocardiaceae</taxon>
        <taxon>Lentzea</taxon>
    </lineage>
</organism>
<dbReference type="PANTHER" id="PTHR43877">
    <property type="entry name" value="AMINOALKYLPHOSPHONATE N-ACETYLTRANSFERASE-RELATED-RELATED"/>
    <property type="match status" value="1"/>
</dbReference>
<comment type="caution">
    <text evidence="4">The sequence shown here is derived from an EMBL/GenBank/DDBJ whole genome shotgun (WGS) entry which is preliminary data.</text>
</comment>
<protein>
    <submittedName>
        <fullName evidence="4">N-acetyltransferase</fullName>
    </submittedName>
</protein>
<evidence type="ECO:0000256" key="1">
    <source>
        <dbReference type="ARBA" id="ARBA00022679"/>
    </source>
</evidence>